<feature type="compositionally biased region" description="Basic and acidic residues" evidence="1">
    <location>
        <begin position="334"/>
        <end position="356"/>
    </location>
</feature>
<evidence type="ECO:0000313" key="3">
    <source>
        <dbReference type="Proteomes" id="UP000823872"/>
    </source>
</evidence>
<keyword evidence="3" id="KW-1185">Reference proteome</keyword>
<dbReference type="PANTHER" id="PTHR10918">
    <property type="entry name" value="HOMER"/>
    <property type="match status" value="1"/>
</dbReference>
<reference evidence="2 3" key="1">
    <citation type="submission" date="2021-02" db="EMBL/GenBank/DDBJ databases">
        <title>Safari Cat Assemblies.</title>
        <authorList>
            <person name="Bredemeyer K.R."/>
            <person name="Murphy W.J."/>
        </authorList>
    </citation>
    <scope>NUCLEOTIDE SEQUENCE [LARGE SCALE GENOMIC DNA]</scope>
</reference>
<organism evidence="2 3">
    <name type="scientific">Felis catus</name>
    <name type="common">Cat</name>
    <name type="synonym">Felis silvestris catus</name>
    <dbReference type="NCBI Taxonomy" id="9685"/>
    <lineage>
        <taxon>Eukaryota</taxon>
        <taxon>Metazoa</taxon>
        <taxon>Chordata</taxon>
        <taxon>Craniata</taxon>
        <taxon>Vertebrata</taxon>
        <taxon>Euteleostomi</taxon>
        <taxon>Mammalia</taxon>
        <taxon>Eutheria</taxon>
        <taxon>Laurasiatheria</taxon>
        <taxon>Carnivora</taxon>
        <taxon>Feliformia</taxon>
        <taxon>Felidae</taxon>
        <taxon>Felinae</taxon>
        <taxon>Felis</taxon>
    </lineage>
</organism>
<sequence length="412" mass="44356">MAGSSPVQPWDSLPTRCPQVLSSAPTAPATRNCSVARARTSPAPQSASGSRRCCPRGEGVGPGIGRGRTAGTERDFSEVEGRRYLCTQGRGKERRLTPILPLLEPTSPLERAPALTTPSRGGPCPYLAGSSGLTLPLLRLPGQILNPRVPPHPHPVLGTPRWADPAPHSVCLPEPTPGTYFHLAPDEITLPREVPTHGTAPGTAPPPAPSCPAPKRSAAQPRPSQPSRPCSSVGEVQWEAEFFALQDSNNKLAGALRDANAAAAQWRQQLEAQRAEAERLRQRVAELEAQAAAEPPSVSEKEGPGQSLEQLEALVQTKDQEIQTLKSQTGGARDALDATEREETQQKVQDLETRNAELEHQLRATERSLEEARAERERARAEVGRAAQLLDVRLFELSELREGLARLAEGTP</sequence>
<evidence type="ECO:0008006" key="4">
    <source>
        <dbReference type="Google" id="ProtNLM"/>
    </source>
</evidence>
<feature type="region of interest" description="Disordered" evidence="1">
    <location>
        <begin position="192"/>
        <end position="232"/>
    </location>
</feature>
<reference evidence="2" key="2">
    <citation type="submission" date="2025-08" db="UniProtKB">
        <authorList>
            <consortium name="Ensembl"/>
        </authorList>
    </citation>
    <scope>IDENTIFICATION</scope>
    <source>
        <strain evidence="2">breed Abyssinian</strain>
    </source>
</reference>
<dbReference type="InterPro" id="IPR045027">
    <property type="entry name" value="Homer"/>
</dbReference>
<feature type="compositionally biased region" description="Low complexity" evidence="1">
    <location>
        <begin position="213"/>
        <end position="232"/>
    </location>
</feature>
<dbReference type="Ensembl" id="ENSFCTT00005085078.1">
    <property type="protein sequence ID" value="ENSFCTP00005058079.1"/>
    <property type="gene ID" value="ENSFCTG00005030476.1"/>
</dbReference>
<protein>
    <recommendedName>
        <fullName evidence="4">Homer scaffold protein 3</fullName>
    </recommendedName>
</protein>
<dbReference type="GeneTree" id="ENSGT00940000158081"/>
<proteinExistence type="predicted"/>
<evidence type="ECO:0000313" key="2">
    <source>
        <dbReference type="Ensembl" id="ENSFCTP00005058079.1"/>
    </source>
</evidence>
<gene>
    <name evidence="2" type="primary">RASSF7</name>
</gene>
<name>A0ABI8AFZ4_FELCA</name>
<feature type="compositionally biased region" description="Gly residues" evidence="1">
    <location>
        <begin position="58"/>
        <end position="68"/>
    </location>
</feature>
<evidence type="ECO:0000256" key="1">
    <source>
        <dbReference type="SAM" id="MobiDB-lite"/>
    </source>
</evidence>
<feature type="compositionally biased region" description="Pro residues" evidence="1">
    <location>
        <begin position="203"/>
        <end position="212"/>
    </location>
</feature>
<dbReference type="Gene3D" id="1.20.5.1700">
    <property type="match status" value="1"/>
</dbReference>
<dbReference type="Proteomes" id="UP000823872">
    <property type="component" value="Chromosome A2"/>
</dbReference>
<feature type="region of interest" description="Disordered" evidence="1">
    <location>
        <begin position="325"/>
        <end position="356"/>
    </location>
</feature>
<feature type="compositionally biased region" description="Polar residues" evidence="1">
    <location>
        <begin position="20"/>
        <end position="33"/>
    </location>
</feature>
<reference evidence="2" key="3">
    <citation type="submission" date="2025-09" db="UniProtKB">
        <authorList>
            <consortium name="Ensembl"/>
        </authorList>
    </citation>
    <scope>IDENTIFICATION</scope>
    <source>
        <strain evidence="2">breed Abyssinian</strain>
    </source>
</reference>
<accession>A0ABI8AFZ4</accession>
<feature type="region of interest" description="Disordered" evidence="1">
    <location>
        <begin position="1"/>
        <end position="76"/>
    </location>
</feature>